<sequence length="262" mass="29639">MSALSEIGELFLNEELKLYENLAAVTYGHKVKFVLRPIEYAMDVHLDFLRKYCRSAKKVLFLGMNPGPWGMMQNAVPFGESSSVRDFLGLAGSVKQPPAFHPSRPVQGLDCRRSEVSGRRFWSFAAHLGADDPLRFFQNAFVHNYFPHCLLDDNGKNVTPPELKGLQPDAKKYIDQCCDRSLINVLSILQVEVVLAIGRYVQTKIDALVKTYKIPTKVVYLPHPSPRNPASNKNWLETAKLTILENNLAQYFHMTDSQNGLQ</sequence>
<dbReference type="InterPro" id="IPR039134">
    <property type="entry name" value="SMUG1"/>
</dbReference>
<dbReference type="PANTHER" id="PTHR13235">
    <property type="entry name" value="SINGLE-STRAND SELECTIVE MONOFUNCTIONAL URACIL DNA GLYCOSYLASE"/>
    <property type="match status" value="1"/>
</dbReference>
<gene>
    <name evidence="9" type="ORF">NTJ_11908</name>
</gene>
<dbReference type="SUPFAM" id="SSF52141">
    <property type="entry name" value="Uracil-DNA glycosylase-like"/>
    <property type="match status" value="1"/>
</dbReference>
<keyword evidence="3" id="KW-0227">DNA damage</keyword>
<dbReference type="Proteomes" id="UP001307889">
    <property type="component" value="Chromosome 10"/>
</dbReference>
<dbReference type="InterPro" id="IPR005122">
    <property type="entry name" value="Uracil-DNA_glycosylase-like"/>
</dbReference>
<feature type="domain" description="Uracil-DNA glycosylase-like" evidence="8">
    <location>
        <begin position="52"/>
        <end position="233"/>
    </location>
</feature>
<evidence type="ECO:0000256" key="1">
    <source>
        <dbReference type="ARBA" id="ARBA00004123"/>
    </source>
</evidence>
<evidence type="ECO:0000256" key="6">
    <source>
        <dbReference type="ARBA" id="ARBA00023204"/>
    </source>
</evidence>
<keyword evidence="6" id="KW-0234">DNA repair</keyword>
<name>A0ABN7B644_9HEMI</name>
<evidence type="ECO:0000256" key="3">
    <source>
        <dbReference type="ARBA" id="ARBA00022763"/>
    </source>
</evidence>
<evidence type="ECO:0000313" key="10">
    <source>
        <dbReference type="Proteomes" id="UP001307889"/>
    </source>
</evidence>
<evidence type="ECO:0000256" key="2">
    <source>
        <dbReference type="ARBA" id="ARBA00007889"/>
    </source>
</evidence>
<keyword evidence="10" id="KW-1185">Reference proteome</keyword>
<accession>A0ABN7B644</accession>
<keyword evidence="5" id="KW-0238">DNA-binding</keyword>
<dbReference type="Gene3D" id="3.40.470.10">
    <property type="entry name" value="Uracil-DNA glycosylase-like domain"/>
    <property type="match status" value="1"/>
</dbReference>
<comment type="similarity">
    <text evidence="2">Belongs to the uracil-DNA glycosylase (UDG) superfamily. SMUG1 family.</text>
</comment>
<evidence type="ECO:0000256" key="7">
    <source>
        <dbReference type="ARBA" id="ARBA00023242"/>
    </source>
</evidence>
<evidence type="ECO:0000256" key="4">
    <source>
        <dbReference type="ARBA" id="ARBA00022801"/>
    </source>
</evidence>
<evidence type="ECO:0000313" key="9">
    <source>
        <dbReference type="EMBL" id="BES99092.1"/>
    </source>
</evidence>
<reference evidence="9 10" key="1">
    <citation type="submission" date="2023-09" db="EMBL/GenBank/DDBJ databases">
        <title>Nesidiocoris tenuis whole genome shotgun sequence.</title>
        <authorList>
            <person name="Shibata T."/>
            <person name="Shimoda M."/>
            <person name="Kobayashi T."/>
            <person name="Uehara T."/>
        </authorList>
    </citation>
    <scope>NUCLEOTIDE SEQUENCE [LARGE SCALE GENOMIC DNA]</scope>
    <source>
        <strain evidence="9 10">Japan</strain>
    </source>
</reference>
<proteinExistence type="inferred from homology"/>
<evidence type="ECO:0000256" key="5">
    <source>
        <dbReference type="ARBA" id="ARBA00023125"/>
    </source>
</evidence>
<dbReference type="InterPro" id="IPR036895">
    <property type="entry name" value="Uracil-DNA_glycosylase-like_sf"/>
</dbReference>
<keyword evidence="7" id="KW-0539">Nucleus</keyword>
<protein>
    <submittedName>
        <fullName evidence="9">Single-strand selective monofunctional uracil DNA</fullName>
    </submittedName>
</protein>
<dbReference type="EMBL" id="AP028918">
    <property type="protein sequence ID" value="BES99092.1"/>
    <property type="molecule type" value="Genomic_DNA"/>
</dbReference>
<dbReference type="Pfam" id="PF03167">
    <property type="entry name" value="UDG"/>
    <property type="match status" value="1"/>
</dbReference>
<keyword evidence="4" id="KW-0378">Hydrolase</keyword>
<organism evidence="9 10">
    <name type="scientific">Nesidiocoris tenuis</name>
    <dbReference type="NCBI Taxonomy" id="355587"/>
    <lineage>
        <taxon>Eukaryota</taxon>
        <taxon>Metazoa</taxon>
        <taxon>Ecdysozoa</taxon>
        <taxon>Arthropoda</taxon>
        <taxon>Hexapoda</taxon>
        <taxon>Insecta</taxon>
        <taxon>Pterygota</taxon>
        <taxon>Neoptera</taxon>
        <taxon>Paraneoptera</taxon>
        <taxon>Hemiptera</taxon>
        <taxon>Heteroptera</taxon>
        <taxon>Panheteroptera</taxon>
        <taxon>Cimicomorpha</taxon>
        <taxon>Miridae</taxon>
        <taxon>Dicyphina</taxon>
        <taxon>Nesidiocoris</taxon>
    </lineage>
</organism>
<evidence type="ECO:0000259" key="8">
    <source>
        <dbReference type="Pfam" id="PF03167"/>
    </source>
</evidence>
<dbReference type="PANTHER" id="PTHR13235:SF2">
    <property type="entry name" value="SINGLE-STRAND SELECTIVE MONOFUNCTIONAL URACIL DNA GLYCOSYLASE"/>
    <property type="match status" value="1"/>
</dbReference>
<comment type="subcellular location">
    <subcellularLocation>
        <location evidence="1">Nucleus</location>
    </subcellularLocation>
</comment>